<evidence type="ECO:0000256" key="2">
    <source>
        <dbReference type="ARBA" id="ARBA00022448"/>
    </source>
</evidence>
<dbReference type="InterPro" id="IPR011701">
    <property type="entry name" value="MFS"/>
</dbReference>
<feature type="transmembrane region" description="Helical" evidence="7">
    <location>
        <begin position="252"/>
        <end position="270"/>
    </location>
</feature>
<dbReference type="GO" id="GO:0022857">
    <property type="term" value="F:transmembrane transporter activity"/>
    <property type="evidence" value="ECO:0007669"/>
    <property type="project" value="InterPro"/>
</dbReference>
<feature type="transmembrane region" description="Helical" evidence="7">
    <location>
        <begin position="344"/>
        <end position="363"/>
    </location>
</feature>
<feature type="transmembrane region" description="Helical" evidence="7">
    <location>
        <begin position="35"/>
        <end position="56"/>
    </location>
</feature>
<evidence type="ECO:0000313" key="8">
    <source>
        <dbReference type="EMBL" id="NOH32027.1"/>
    </source>
</evidence>
<dbReference type="PANTHER" id="PTHR43266:SF10">
    <property type="entry name" value="BACILYSIN EXPORTER BACE-RELATED"/>
    <property type="match status" value="1"/>
</dbReference>
<organism evidence="8 9">
    <name type="scientific">Vibrio chagasii</name>
    <dbReference type="NCBI Taxonomy" id="170679"/>
    <lineage>
        <taxon>Bacteria</taxon>
        <taxon>Pseudomonadati</taxon>
        <taxon>Pseudomonadota</taxon>
        <taxon>Gammaproteobacteria</taxon>
        <taxon>Vibrionales</taxon>
        <taxon>Vibrionaceae</taxon>
        <taxon>Vibrio</taxon>
    </lineage>
</organism>
<keyword evidence="3" id="KW-1003">Cell membrane</keyword>
<proteinExistence type="predicted"/>
<evidence type="ECO:0000313" key="9">
    <source>
        <dbReference type="Proteomes" id="UP000525336"/>
    </source>
</evidence>
<keyword evidence="2" id="KW-0813">Transport</keyword>
<dbReference type="Proteomes" id="UP000525336">
    <property type="component" value="Unassembled WGS sequence"/>
</dbReference>
<evidence type="ECO:0000256" key="1">
    <source>
        <dbReference type="ARBA" id="ARBA00004651"/>
    </source>
</evidence>
<protein>
    <submittedName>
        <fullName evidence="8">MFS transporter</fullName>
    </submittedName>
</protein>
<feature type="transmembrane region" description="Helical" evidence="7">
    <location>
        <begin position="96"/>
        <end position="122"/>
    </location>
</feature>
<comment type="caution">
    <text evidence="8">The sequence shown here is derived from an EMBL/GenBank/DDBJ whole genome shotgun (WGS) entry which is preliminary data.</text>
</comment>
<feature type="transmembrane region" description="Helical" evidence="7">
    <location>
        <begin position="134"/>
        <end position="155"/>
    </location>
</feature>
<feature type="transmembrane region" description="Helical" evidence="7">
    <location>
        <begin position="307"/>
        <end position="332"/>
    </location>
</feature>
<dbReference type="InterPro" id="IPR036259">
    <property type="entry name" value="MFS_trans_sf"/>
</dbReference>
<evidence type="ECO:0000256" key="4">
    <source>
        <dbReference type="ARBA" id="ARBA00022692"/>
    </source>
</evidence>
<evidence type="ECO:0000256" key="6">
    <source>
        <dbReference type="ARBA" id="ARBA00023136"/>
    </source>
</evidence>
<evidence type="ECO:0000256" key="7">
    <source>
        <dbReference type="SAM" id="Phobius"/>
    </source>
</evidence>
<dbReference type="SUPFAM" id="SSF103473">
    <property type="entry name" value="MFS general substrate transporter"/>
    <property type="match status" value="1"/>
</dbReference>
<feature type="transmembrane region" description="Helical" evidence="7">
    <location>
        <begin position="161"/>
        <end position="182"/>
    </location>
</feature>
<dbReference type="GO" id="GO:0005886">
    <property type="term" value="C:plasma membrane"/>
    <property type="evidence" value="ECO:0007669"/>
    <property type="project" value="UniProtKB-SubCell"/>
</dbReference>
<evidence type="ECO:0000256" key="3">
    <source>
        <dbReference type="ARBA" id="ARBA00022475"/>
    </source>
</evidence>
<dbReference type="AlphaFoldDB" id="A0A7Y3YKH4"/>
<name>A0A7Y3YKH4_9VIBR</name>
<dbReference type="CDD" id="cd06173">
    <property type="entry name" value="MFS_MefA_like"/>
    <property type="match status" value="1"/>
</dbReference>
<feature type="transmembrane region" description="Helical" evidence="7">
    <location>
        <begin position="7"/>
        <end position="29"/>
    </location>
</feature>
<keyword evidence="6 7" id="KW-0472">Membrane</keyword>
<feature type="transmembrane region" description="Helical" evidence="7">
    <location>
        <begin position="217"/>
        <end position="240"/>
    </location>
</feature>
<sequence length="420" mass="46116">MRLYSFLIASALSLLAYRSFNIILIWFIINQFNDSLALGTIVGLMWAFNLASLPLVGNSFDKFNKKNILILGGVVSLLFSLIFLIDINAYSGSITVISICASVLSITNSITTGSINTLLPFIATKEQLDKSVSLAATFNSVQSIIGSITGGVMIALLGVELASFVVLSFFFVSLILILFLSINENGYSSDDIAKRENFISRATVGFKALYHIKSERIICYTAMLNNFVLTPLLMVALPYYVSRELKSDVTTLALLESTFAVGMLSGAALLSKINFNLYKRIYPIVLGNMMIGIGVIVFSLFDGVYFKAFSLCIAGFGLTVKGVACNSVRVFAVPDSYRGKLEGAILFLCIGTIPIGSYFFGYLQEGFDYQERYSFIGYMGILIFLTSFLPILSKKTRYVLGQSNQELGGLYKSMYPSAFK</sequence>
<gene>
    <name evidence="8" type="ORF">F0245_01305</name>
</gene>
<dbReference type="EMBL" id="VTXW01000001">
    <property type="protein sequence ID" value="NOH32027.1"/>
    <property type="molecule type" value="Genomic_DNA"/>
</dbReference>
<feature type="transmembrane region" description="Helical" evidence="7">
    <location>
        <begin position="282"/>
        <end position="301"/>
    </location>
</feature>
<accession>A0A7Y3YKH4</accession>
<keyword evidence="5 7" id="KW-1133">Transmembrane helix</keyword>
<reference evidence="8 9" key="1">
    <citation type="submission" date="2019-09" db="EMBL/GenBank/DDBJ databases">
        <title>Draft genome sequencing and comparative genomics of hatchery-associated Vibrios.</title>
        <authorList>
            <person name="Kehlet-Delgado H."/>
            <person name="Mueller R.S."/>
        </authorList>
    </citation>
    <scope>NUCLEOTIDE SEQUENCE [LARGE SCALE GENOMIC DNA]</scope>
    <source>
        <strain evidence="8 9">00-90-10</strain>
    </source>
</reference>
<dbReference type="Pfam" id="PF07690">
    <property type="entry name" value="MFS_1"/>
    <property type="match status" value="1"/>
</dbReference>
<feature type="transmembrane region" description="Helical" evidence="7">
    <location>
        <begin position="375"/>
        <end position="392"/>
    </location>
</feature>
<dbReference type="PANTHER" id="PTHR43266">
    <property type="entry name" value="MACROLIDE-EFFLUX PROTEIN"/>
    <property type="match status" value="1"/>
</dbReference>
<feature type="transmembrane region" description="Helical" evidence="7">
    <location>
        <begin position="68"/>
        <end position="90"/>
    </location>
</feature>
<keyword evidence="4 7" id="KW-0812">Transmembrane</keyword>
<comment type="subcellular location">
    <subcellularLocation>
        <location evidence="1">Cell membrane</location>
        <topology evidence="1">Multi-pass membrane protein</topology>
    </subcellularLocation>
</comment>
<evidence type="ECO:0000256" key="5">
    <source>
        <dbReference type="ARBA" id="ARBA00022989"/>
    </source>
</evidence>
<dbReference type="Gene3D" id="1.20.1250.20">
    <property type="entry name" value="MFS general substrate transporter like domains"/>
    <property type="match status" value="1"/>
</dbReference>